<keyword evidence="3" id="KW-1185">Reference proteome</keyword>
<feature type="transmembrane region" description="Helical" evidence="1">
    <location>
        <begin position="130"/>
        <end position="152"/>
    </location>
</feature>
<gene>
    <name evidence="2" type="ORF">BKA23_3087</name>
</gene>
<dbReference type="PANTHER" id="PTHR23523">
    <property type="match status" value="1"/>
</dbReference>
<feature type="transmembrane region" description="Helical" evidence="1">
    <location>
        <begin position="275"/>
        <end position="294"/>
    </location>
</feature>
<dbReference type="EMBL" id="VIVQ01000003">
    <property type="protein sequence ID" value="TWE09385.1"/>
    <property type="molecule type" value="Genomic_DNA"/>
</dbReference>
<dbReference type="InterPro" id="IPR036259">
    <property type="entry name" value="MFS_trans_sf"/>
</dbReference>
<dbReference type="Gene3D" id="1.20.1250.20">
    <property type="entry name" value="MFS general substrate transporter like domains"/>
    <property type="match status" value="1"/>
</dbReference>
<keyword evidence="1" id="KW-0812">Transmembrane</keyword>
<organism evidence="2 3">
    <name type="scientific">Rudaeicoccus suwonensis</name>
    <dbReference type="NCBI Taxonomy" id="657409"/>
    <lineage>
        <taxon>Bacteria</taxon>
        <taxon>Bacillati</taxon>
        <taxon>Actinomycetota</taxon>
        <taxon>Actinomycetes</taxon>
        <taxon>Micrococcales</taxon>
        <taxon>Dermacoccaceae</taxon>
        <taxon>Rudaeicoccus</taxon>
    </lineage>
</organism>
<dbReference type="InterPro" id="IPR052524">
    <property type="entry name" value="MFS_Cyanate_Porter"/>
</dbReference>
<feature type="transmembrane region" description="Helical" evidence="1">
    <location>
        <begin position="94"/>
        <end position="118"/>
    </location>
</feature>
<dbReference type="Pfam" id="PF07690">
    <property type="entry name" value="MFS_1"/>
    <property type="match status" value="1"/>
</dbReference>
<evidence type="ECO:0000256" key="1">
    <source>
        <dbReference type="SAM" id="Phobius"/>
    </source>
</evidence>
<comment type="caution">
    <text evidence="2">The sequence shown here is derived from an EMBL/GenBank/DDBJ whole genome shotgun (WGS) entry which is preliminary data.</text>
</comment>
<proteinExistence type="predicted"/>
<name>A0A561E178_9MICO</name>
<feature type="transmembrane region" description="Helical" evidence="1">
    <location>
        <begin position="340"/>
        <end position="359"/>
    </location>
</feature>
<keyword evidence="1" id="KW-0472">Membrane</keyword>
<feature type="transmembrane region" description="Helical" evidence="1">
    <location>
        <begin position="300"/>
        <end position="320"/>
    </location>
</feature>
<dbReference type="AlphaFoldDB" id="A0A561E178"/>
<keyword evidence="1" id="KW-1133">Transmembrane helix</keyword>
<dbReference type="OrthoDB" id="5317164at2"/>
<dbReference type="GO" id="GO:0022857">
    <property type="term" value="F:transmembrane transporter activity"/>
    <property type="evidence" value="ECO:0007669"/>
    <property type="project" value="InterPro"/>
</dbReference>
<reference evidence="2 3" key="1">
    <citation type="submission" date="2019-06" db="EMBL/GenBank/DDBJ databases">
        <title>Sequencing the genomes of 1000 actinobacteria strains.</title>
        <authorList>
            <person name="Klenk H.-P."/>
        </authorList>
    </citation>
    <scope>NUCLEOTIDE SEQUENCE [LARGE SCALE GENOMIC DNA]</scope>
    <source>
        <strain evidence="2 3">DSM 19560</strain>
    </source>
</reference>
<feature type="transmembrane region" description="Helical" evidence="1">
    <location>
        <begin position="214"/>
        <end position="234"/>
    </location>
</feature>
<feature type="transmembrane region" description="Helical" evidence="1">
    <location>
        <begin position="158"/>
        <end position="178"/>
    </location>
</feature>
<dbReference type="PANTHER" id="PTHR23523:SF2">
    <property type="entry name" value="2-NITROIMIDAZOLE TRANSPORTER"/>
    <property type="match status" value="1"/>
</dbReference>
<dbReference type="RefSeq" id="WP_145230004.1">
    <property type="nucleotide sequence ID" value="NZ_VIVQ01000003.1"/>
</dbReference>
<evidence type="ECO:0000313" key="3">
    <source>
        <dbReference type="Proteomes" id="UP000318297"/>
    </source>
</evidence>
<evidence type="ECO:0000313" key="2">
    <source>
        <dbReference type="EMBL" id="TWE09385.1"/>
    </source>
</evidence>
<feature type="transmembrane region" description="Helical" evidence="1">
    <location>
        <begin position="365"/>
        <end position="387"/>
    </location>
</feature>
<dbReference type="InterPro" id="IPR011701">
    <property type="entry name" value="MFS"/>
</dbReference>
<feature type="transmembrane region" description="Helical" evidence="1">
    <location>
        <begin position="246"/>
        <end position="268"/>
    </location>
</feature>
<dbReference type="Proteomes" id="UP000318297">
    <property type="component" value="Unassembled WGS sequence"/>
</dbReference>
<protein>
    <submittedName>
        <fullName evidence="2">CP family cyanate transporter-like MFS transporter</fullName>
    </submittedName>
</protein>
<sequence>MSPGFGAVAAVLLVAASLRSAITVVGPVLDQIGAATGLGHAALGLLGAVPLLAFAVVSPMVHVMAARFSPESSLIVALAAITVGTGIRSVPGNGFLWCGTALLGAGIAVGNVLVPSIVKRDFAGQVQLMTGVYAAVMSGMAAIASGLAAPLARWTGSWRWALACWAAVSAVAVLVWILRRRPTGTEPPAGAVSAAAENPSNTVNVWASARAWQVTAFMGSQSCSFYVLVTWLPSVEADRGVSETTSGIYLFVYQLIGIIAGVFVAVPLRRRQQSGVAVAITVPMVVGSAGLIALPALAPLWVIVAGVSSGCGIVVALAFIGLRSSEHSVTARLSGMAQSVGYLIAALALLGAGLLAGAAGDRSVLWLVLAIGCVQLVPAWLAGRAGFVDSVSPRQS</sequence>
<accession>A0A561E178</accession>
<feature type="transmembrane region" description="Helical" evidence="1">
    <location>
        <begin position="68"/>
        <end position="88"/>
    </location>
</feature>
<dbReference type="SUPFAM" id="SSF103473">
    <property type="entry name" value="MFS general substrate transporter"/>
    <property type="match status" value="1"/>
</dbReference>
<feature type="transmembrane region" description="Helical" evidence="1">
    <location>
        <begin position="37"/>
        <end position="56"/>
    </location>
</feature>